<keyword evidence="2" id="KW-1185">Reference proteome</keyword>
<gene>
    <name evidence="1" type="ORF">K488DRAFT_90541</name>
</gene>
<evidence type="ECO:0000313" key="2">
    <source>
        <dbReference type="Proteomes" id="UP000814128"/>
    </source>
</evidence>
<evidence type="ECO:0000313" key="1">
    <source>
        <dbReference type="EMBL" id="KAI0027707.1"/>
    </source>
</evidence>
<protein>
    <submittedName>
        <fullName evidence="1">Uncharacterized protein</fullName>
    </submittedName>
</protein>
<organism evidence="1 2">
    <name type="scientific">Vararia minispora EC-137</name>
    <dbReference type="NCBI Taxonomy" id="1314806"/>
    <lineage>
        <taxon>Eukaryota</taxon>
        <taxon>Fungi</taxon>
        <taxon>Dikarya</taxon>
        <taxon>Basidiomycota</taxon>
        <taxon>Agaricomycotina</taxon>
        <taxon>Agaricomycetes</taxon>
        <taxon>Russulales</taxon>
        <taxon>Lachnocladiaceae</taxon>
        <taxon>Vararia</taxon>
    </lineage>
</organism>
<name>A0ACB8Q7P1_9AGAM</name>
<proteinExistence type="predicted"/>
<comment type="caution">
    <text evidence="1">The sequence shown here is derived from an EMBL/GenBank/DDBJ whole genome shotgun (WGS) entry which is preliminary data.</text>
</comment>
<sequence length="402" mass="43603">MHSHPQLDSLPACYPVYQDAFAGLDSARPDELLHPGELTFPAMNDLAQQNTQSFQQEARRRPKYTRSRTGCWTCRQKKVKCDETKPSCTRCVHTKKLVRCQLYILVFNADNKYYEKVEHVLAANDALPASLVAQSQAERPMKAECLKRSSDTFPVGCSTDTLASVQSFTCPTGLPQPSLPNSTLTQHANAAAITGLSADSAPIRTSSLTPASDAPPPYHHVVPLSHYVFMSGVPSAPPDYGYYGYPLASSWNRPIGHSPTPSSDHESTSFICRRFTPSTSSSSPGSDNESLSHAAVDSVPTVSTAYMDVATSPGTFYSSSSPLGQALGQAYNVHHSSGSIVAPSPYDRSWYDKREVSYPSSFADLSQHQGQSEQGLSSMSSLSHGLVYVPKVCLLKPDVLSD</sequence>
<accession>A0ACB8Q7P1</accession>
<dbReference type="Proteomes" id="UP000814128">
    <property type="component" value="Unassembled WGS sequence"/>
</dbReference>
<dbReference type="EMBL" id="MU273852">
    <property type="protein sequence ID" value="KAI0027707.1"/>
    <property type="molecule type" value="Genomic_DNA"/>
</dbReference>
<reference evidence="1" key="2">
    <citation type="journal article" date="2022" name="New Phytol.">
        <title>Evolutionary transition to the ectomycorrhizal habit in the genomes of a hyperdiverse lineage of mushroom-forming fungi.</title>
        <authorList>
            <person name="Looney B."/>
            <person name="Miyauchi S."/>
            <person name="Morin E."/>
            <person name="Drula E."/>
            <person name="Courty P.E."/>
            <person name="Kohler A."/>
            <person name="Kuo A."/>
            <person name="LaButti K."/>
            <person name="Pangilinan J."/>
            <person name="Lipzen A."/>
            <person name="Riley R."/>
            <person name="Andreopoulos W."/>
            <person name="He G."/>
            <person name="Johnson J."/>
            <person name="Nolan M."/>
            <person name="Tritt A."/>
            <person name="Barry K.W."/>
            <person name="Grigoriev I.V."/>
            <person name="Nagy L.G."/>
            <person name="Hibbett D."/>
            <person name="Henrissat B."/>
            <person name="Matheny P.B."/>
            <person name="Labbe J."/>
            <person name="Martin F.M."/>
        </authorList>
    </citation>
    <scope>NUCLEOTIDE SEQUENCE</scope>
    <source>
        <strain evidence="1">EC-137</strain>
    </source>
</reference>
<reference evidence="1" key="1">
    <citation type="submission" date="2021-02" db="EMBL/GenBank/DDBJ databases">
        <authorList>
            <consortium name="DOE Joint Genome Institute"/>
            <person name="Ahrendt S."/>
            <person name="Looney B.P."/>
            <person name="Miyauchi S."/>
            <person name="Morin E."/>
            <person name="Drula E."/>
            <person name="Courty P.E."/>
            <person name="Chicoki N."/>
            <person name="Fauchery L."/>
            <person name="Kohler A."/>
            <person name="Kuo A."/>
            <person name="Labutti K."/>
            <person name="Pangilinan J."/>
            <person name="Lipzen A."/>
            <person name="Riley R."/>
            <person name="Andreopoulos W."/>
            <person name="He G."/>
            <person name="Johnson J."/>
            <person name="Barry K.W."/>
            <person name="Grigoriev I.V."/>
            <person name="Nagy L."/>
            <person name="Hibbett D."/>
            <person name="Henrissat B."/>
            <person name="Matheny P.B."/>
            <person name="Labbe J."/>
            <person name="Martin F."/>
        </authorList>
    </citation>
    <scope>NUCLEOTIDE SEQUENCE</scope>
    <source>
        <strain evidence="1">EC-137</strain>
    </source>
</reference>